<sequence length="177" mass="19801">MSSILAFAGSNSASSINFKLVRYTSSLIQGHELEIMNMASETFPMYSEDREKQLGFPEALVKFQKKIEKVDAILISVNEHNGGPSAYFKNLLDWMSRSNRNYLENTKIFLMSTSPGQRAAIGAHEYIKNTLPRVGGEVSATFSLPSFNTNFEETQGIVDEQLKLAHKVALDSFLQQL</sequence>
<evidence type="ECO:0000313" key="2">
    <source>
        <dbReference type="EMBL" id="MBD0777485.1"/>
    </source>
</evidence>
<dbReference type="PANTHER" id="PTHR30543:SF21">
    <property type="entry name" value="NAD(P)H-DEPENDENT FMN REDUCTASE LOT6"/>
    <property type="match status" value="1"/>
</dbReference>
<keyword evidence="3" id="KW-1185">Reference proteome</keyword>
<evidence type="ECO:0000259" key="1">
    <source>
        <dbReference type="Pfam" id="PF03358"/>
    </source>
</evidence>
<dbReference type="Pfam" id="PF03358">
    <property type="entry name" value="FMN_red"/>
    <property type="match status" value="1"/>
</dbReference>
<name>A0ABR7V0P2_9FLAO</name>
<dbReference type="EMBL" id="JABTCF010000003">
    <property type="protein sequence ID" value="MBD0777485.1"/>
    <property type="molecule type" value="Genomic_DNA"/>
</dbReference>
<dbReference type="InterPro" id="IPR029039">
    <property type="entry name" value="Flavoprotein-like_sf"/>
</dbReference>
<proteinExistence type="predicted"/>
<dbReference type="InterPro" id="IPR005025">
    <property type="entry name" value="FMN_Rdtase-like_dom"/>
</dbReference>
<organism evidence="2 3">
    <name type="scientific">Maribacter aquimaris</name>
    <dbReference type="NCBI Taxonomy" id="2737171"/>
    <lineage>
        <taxon>Bacteria</taxon>
        <taxon>Pseudomonadati</taxon>
        <taxon>Bacteroidota</taxon>
        <taxon>Flavobacteriia</taxon>
        <taxon>Flavobacteriales</taxon>
        <taxon>Flavobacteriaceae</taxon>
        <taxon>Maribacter</taxon>
    </lineage>
</organism>
<gene>
    <name evidence="2" type="ORF">HPE56_06750</name>
</gene>
<feature type="domain" description="NADPH-dependent FMN reductase-like" evidence="1">
    <location>
        <begin position="4"/>
        <end position="135"/>
    </location>
</feature>
<dbReference type="PANTHER" id="PTHR30543">
    <property type="entry name" value="CHROMATE REDUCTASE"/>
    <property type="match status" value="1"/>
</dbReference>
<evidence type="ECO:0000313" key="3">
    <source>
        <dbReference type="Proteomes" id="UP001166021"/>
    </source>
</evidence>
<dbReference type="SUPFAM" id="SSF52218">
    <property type="entry name" value="Flavoproteins"/>
    <property type="match status" value="1"/>
</dbReference>
<dbReference type="Proteomes" id="UP001166021">
    <property type="component" value="Unassembled WGS sequence"/>
</dbReference>
<reference evidence="2" key="1">
    <citation type="submission" date="2020-05" db="EMBL/GenBank/DDBJ databases">
        <title>The draft genome sequence of Maribacter sp. ANRC-HE7.</title>
        <authorList>
            <person name="Mu L."/>
        </authorList>
    </citation>
    <scope>NUCLEOTIDE SEQUENCE</scope>
    <source>
        <strain evidence="2">ANRC-HE7</strain>
    </source>
</reference>
<protein>
    <submittedName>
        <fullName evidence="2">NAD(P)H-dependent oxidoreductase</fullName>
    </submittedName>
</protein>
<comment type="caution">
    <text evidence="2">The sequence shown here is derived from an EMBL/GenBank/DDBJ whole genome shotgun (WGS) entry which is preliminary data.</text>
</comment>
<accession>A0ABR7V0P2</accession>
<dbReference type="InterPro" id="IPR050712">
    <property type="entry name" value="NAD(P)H-dep_reductase"/>
</dbReference>
<dbReference type="Gene3D" id="3.40.50.360">
    <property type="match status" value="1"/>
</dbReference>
<dbReference type="RefSeq" id="WP_188243011.1">
    <property type="nucleotide sequence ID" value="NZ_JABTCF010000003.1"/>
</dbReference>